<name>A0A839N1X1_9MICO</name>
<keyword evidence="4" id="KW-1185">Reference proteome</keyword>
<accession>A0A839N1X1</accession>
<feature type="transmembrane region" description="Helical" evidence="2">
    <location>
        <begin position="21"/>
        <end position="42"/>
    </location>
</feature>
<dbReference type="AlphaFoldDB" id="A0A839N1X1"/>
<reference evidence="3 4" key="1">
    <citation type="submission" date="2020-08" db="EMBL/GenBank/DDBJ databases">
        <title>Sequencing the genomes of 1000 actinobacteria strains.</title>
        <authorList>
            <person name="Klenk H.-P."/>
        </authorList>
    </citation>
    <scope>NUCLEOTIDE SEQUENCE [LARGE SCALE GENOMIC DNA]</scope>
    <source>
        <strain evidence="3 4">DSM 105369</strain>
    </source>
</reference>
<evidence type="ECO:0000256" key="2">
    <source>
        <dbReference type="SAM" id="Phobius"/>
    </source>
</evidence>
<evidence type="ECO:0000313" key="4">
    <source>
        <dbReference type="Proteomes" id="UP000559182"/>
    </source>
</evidence>
<feature type="compositionally biased region" description="Basic and acidic residues" evidence="1">
    <location>
        <begin position="119"/>
        <end position="180"/>
    </location>
</feature>
<evidence type="ECO:0000256" key="1">
    <source>
        <dbReference type="SAM" id="MobiDB-lite"/>
    </source>
</evidence>
<feature type="transmembrane region" description="Helical" evidence="2">
    <location>
        <begin position="83"/>
        <end position="105"/>
    </location>
</feature>
<protein>
    <submittedName>
        <fullName evidence="3">Uncharacterized protein</fullName>
    </submittedName>
</protein>
<comment type="caution">
    <text evidence="3">The sequence shown here is derived from an EMBL/GenBank/DDBJ whole genome shotgun (WGS) entry which is preliminary data.</text>
</comment>
<keyword evidence="2" id="KW-0812">Transmembrane</keyword>
<dbReference type="RefSeq" id="WP_183319634.1">
    <property type="nucleotide sequence ID" value="NZ_JACHVQ010000001.1"/>
</dbReference>
<feature type="compositionally biased region" description="Basic and acidic residues" evidence="1">
    <location>
        <begin position="187"/>
        <end position="198"/>
    </location>
</feature>
<keyword evidence="2" id="KW-1133">Transmembrane helix</keyword>
<dbReference type="Proteomes" id="UP000559182">
    <property type="component" value="Unassembled WGS sequence"/>
</dbReference>
<gene>
    <name evidence="3" type="ORF">FHU39_001341</name>
</gene>
<evidence type="ECO:0000313" key="3">
    <source>
        <dbReference type="EMBL" id="MBB2891357.1"/>
    </source>
</evidence>
<keyword evidence="2" id="KW-0472">Membrane</keyword>
<sequence>MSNMPLMPEDIETRTVLNPRTGTKICILIGLAFIVAAVYFYFVPVTDVRTTSGSIFGCGTAAHPADNTFAKGICWRITDVEKYRAIACMVIGVLTIVLGSVMFGVDRRTETRRTRRHLDDYEDRAAGEDPDWDRQTDGRRRNEYDGDRMDDTGHRAERGRDGREDRHSDDWDRDDADNRPVRPRRRRDWDSDQSDRRS</sequence>
<feature type="region of interest" description="Disordered" evidence="1">
    <location>
        <begin position="119"/>
        <end position="198"/>
    </location>
</feature>
<organism evidence="3 4">
    <name type="scientific">Flexivirga oryzae</name>
    <dbReference type="NCBI Taxonomy" id="1794944"/>
    <lineage>
        <taxon>Bacteria</taxon>
        <taxon>Bacillati</taxon>
        <taxon>Actinomycetota</taxon>
        <taxon>Actinomycetes</taxon>
        <taxon>Micrococcales</taxon>
        <taxon>Dermacoccaceae</taxon>
        <taxon>Flexivirga</taxon>
    </lineage>
</organism>
<proteinExistence type="predicted"/>
<dbReference type="EMBL" id="JACHVQ010000001">
    <property type="protein sequence ID" value="MBB2891357.1"/>
    <property type="molecule type" value="Genomic_DNA"/>
</dbReference>